<proteinExistence type="predicted"/>
<dbReference type="OrthoDB" id="76567at2759"/>
<sequence length="240" mass="26802">MSSIYDEPGLVGEDSIETPLPSIKAYKYRSMDDFCHIVSCHISRLHAFLGNSRSEKGDPRKQCCTDDNDDGDGGEVLDLNSCEVNTGSRPCQHSQPINSRSCQDIPDDIQLNSQGSQYENGSQYILFIIDNYSFQKDFLDGDPIRHTRLFYNPHTNILIIKMLVPTHEQAAEEFGDMIKAALTEMGLRPLIAQWRTATMTAPDGTRKEADGAWGPRRPPRGSPKKPSVVLEVVSQTLMPD</sequence>
<evidence type="ECO:0000313" key="2">
    <source>
        <dbReference type="EMBL" id="OQE21035.1"/>
    </source>
</evidence>
<protein>
    <submittedName>
        <fullName evidence="2">Uncharacterized protein</fullName>
    </submittedName>
</protein>
<dbReference type="EMBL" id="MLKD01000012">
    <property type="protein sequence ID" value="OQE21035.1"/>
    <property type="molecule type" value="Genomic_DNA"/>
</dbReference>
<reference evidence="3" key="1">
    <citation type="journal article" date="2017" name="Nat. Microbiol.">
        <title>Global analysis of biosynthetic gene clusters reveals vast potential of secondary metabolite production in Penicillium species.</title>
        <authorList>
            <person name="Nielsen J.C."/>
            <person name="Grijseels S."/>
            <person name="Prigent S."/>
            <person name="Ji B."/>
            <person name="Dainat J."/>
            <person name="Nielsen K.F."/>
            <person name="Frisvad J.C."/>
            <person name="Workman M."/>
            <person name="Nielsen J."/>
        </authorList>
    </citation>
    <scope>NUCLEOTIDE SEQUENCE [LARGE SCALE GENOMIC DNA]</scope>
    <source>
        <strain evidence="3">IBT 24891</strain>
    </source>
</reference>
<feature type="region of interest" description="Disordered" evidence="1">
    <location>
        <begin position="199"/>
        <end position="230"/>
    </location>
</feature>
<dbReference type="AlphaFoldDB" id="A0A1V6T3R6"/>
<name>A0A1V6T3R6_9EURO</name>
<evidence type="ECO:0000313" key="3">
    <source>
        <dbReference type="Proteomes" id="UP000191285"/>
    </source>
</evidence>
<organism evidence="2 3">
    <name type="scientific">Penicillium steckii</name>
    <dbReference type="NCBI Taxonomy" id="303698"/>
    <lineage>
        <taxon>Eukaryota</taxon>
        <taxon>Fungi</taxon>
        <taxon>Dikarya</taxon>
        <taxon>Ascomycota</taxon>
        <taxon>Pezizomycotina</taxon>
        <taxon>Eurotiomycetes</taxon>
        <taxon>Eurotiomycetidae</taxon>
        <taxon>Eurotiales</taxon>
        <taxon>Aspergillaceae</taxon>
        <taxon>Penicillium</taxon>
    </lineage>
</organism>
<dbReference type="Proteomes" id="UP000191285">
    <property type="component" value="Unassembled WGS sequence"/>
</dbReference>
<gene>
    <name evidence="2" type="ORF">PENSTE_c012G06025</name>
</gene>
<accession>A0A1V6T3R6</accession>
<evidence type="ECO:0000256" key="1">
    <source>
        <dbReference type="SAM" id="MobiDB-lite"/>
    </source>
</evidence>
<dbReference type="STRING" id="303698.A0A1V6T3R6"/>
<comment type="caution">
    <text evidence="2">The sequence shown here is derived from an EMBL/GenBank/DDBJ whole genome shotgun (WGS) entry which is preliminary data.</text>
</comment>
<keyword evidence="3" id="KW-1185">Reference proteome</keyword>